<gene>
    <name evidence="1" type="ORF">J2Z43_000425</name>
</gene>
<comment type="caution">
    <text evidence="1">The sequence shown here is derived from an EMBL/GenBank/DDBJ whole genome shotgun (WGS) entry which is preliminary data.</text>
</comment>
<keyword evidence="2" id="KW-1185">Reference proteome</keyword>
<dbReference type="EMBL" id="JAGGJX010000001">
    <property type="protein sequence ID" value="MBP1854035.1"/>
    <property type="molecule type" value="Genomic_DNA"/>
</dbReference>
<name>A0ABS4E7W8_9FIRM</name>
<organism evidence="1 2">
    <name type="scientific">Metaclostridioides mangenotii</name>
    <dbReference type="NCBI Taxonomy" id="1540"/>
    <lineage>
        <taxon>Bacteria</taxon>
        <taxon>Bacillati</taxon>
        <taxon>Bacillota</taxon>
        <taxon>Clostridia</taxon>
        <taxon>Peptostreptococcales</taxon>
        <taxon>Peptostreptococcaceae</taxon>
        <taxon>Metaclostridioides</taxon>
    </lineage>
</organism>
<evidence type="ECO:0000313" key="1">
    <source>
        <dbReference type="EMBL" id="MBP1854035.1"/>
    </source>
</evidence>
<accession>A0ABS4E7W8</accession>
<reference evidence="1 2" key="1">
    <citation type="submission" date="2021-03" db="EMBL/GenBank/DDBJ databases">
        <title>Genomic Encyclopedia of Type Strains, Phase IV (KMG-IV): sequencing the most valuable type-strain genomes for metagenomic binning, comparative biology and taxonomic classification.</title>
        <authorList>
            <person name="Goeker M."/>
        </authorList>
    </citation>
    <scope>NUCLEOTIDE SEQUENCE [LARGE SCALE GENOMIC DNA]</scope>
    <source>
        <strain evidence="1 2">DSM 1289</strain>
    </source>
</reference>
<dbReference type="Proteomes" id="UP000767291">
    <property type="component" value="Unassembled WGS sequence"/>
</dbReference>
<evidence type="ECO:0000313" key="2">
    <source>
        <dbReference type="Proteomes" id="UP000767291"/>
    </source>
</evidence>
<proteinExistence type="predicted"/>
<protein>
    <submittedName>
        <fullName evidence="1">Uncharacterized protein</fullName>
    </submittedName>
</protein>
<dbReference type="RefSeq" id="WP_209455621.1">
    <property type="nucleotide sequence ID" value="NZ_BAAACS010000017.1"/>
</dbReference>
<sequence length="268" mass="31340">MREGFGNFYTDVILIAKCRKLQEYIDLGSEVSKVKLENLLEPLYIDLYRAERKLNSISDKSGIEYFTYKNKRDNILRIFELVYVDSRVNLLTWHCVKIVCDLKGNNLKALIVLKLICKYSFNRDYEYMNRLVTACMLYSNMDEMGDDYNNMKSFICSYSLSSLIANLLTGLTPTELLKVFPIQKYYEGYKWELKDYFSSIEYVNEYGLDTEFTGDSGIDFIFNVQMDSFMSDIAVSFMTLASDYNGWTPNDVMNHIERLSKPKLEVVK</sequence>